<dbReference type="WBParaSite" id="SPAL_0000390000.1">
    <property type="protein sequence ID" value="SPAL_0000390000.1"/>
    <property type="gene ID" value="SPAL_0000390000"/>
</dbReference>
<dbReference type="PANTHER" id="PTHR11733">
    <property type="entry name" value="ZINC METALLOPROTEASE FAMILY M13 NEPRILYSIN-RELATED"/>
    <property type="match status" value="1"/>
</dbReference>
<sequence>MKFSLSIVNSFLVSILFVIQGFCSNDVDYKLSQSSKSLKEQININVNPCEDFYHFACGNWLDKDDEPRVKDSSLESLAWRRSYDHFRRDFFHRFYNKLSKTLKKLSFMDRACDKGFSDRDRCKKKFEKFSTYALVTYYFHTQIFNQERYWKSLDKAQEMYENIHEEFVKIIENDDEILDDRSKKNVLRKLKYMKFDRHFPEHIYSIDRVEKCYDLIDYDLQDKAEDIVEKIINYGNNTRAVTGDFPCIDFVNMKNFTHFYDRNDVDIHYLPNFNLVSPIPMILEDPHFSIDFIDALNYGGMGSLIGNKIGSAFNRQNIHFDSDHNFTMLLTDESRKKYNDMFKCIERKYNNDKKDKFDKKLTLDDNYADNIGLKIAHRAYMNYLQRNGDYELKVPDFEIFTREQLFFINYGRSYCESRFNVFNKHFTGKNRVKEGQVRITKTLANYEPFAKAFNCKVGSTMNPKDKCKVW</sequence>
<reference evidence="4" key="1">
    <citation type="submission" date="2017-02" db="UniProtKB">
        <authorList>
            <consortium name="WormBaseParasite"/>
        </authorList>
    </citation>
    <scope>IDENTIFICATION</scope>
</reference>
<accession>A0A0N5BD07</accession>
<dbReference type="AlphaFoldDB" id="A0A0N5BD07"/>
<dbReference type="Proteomes" id="UP000046392">
    <property type="component" value="Unplaced"/>
</dbReference>
<dbReference type="GO" id="GO:0016485">
    <property type="term" value="P:protein processing"/>
    <property type="evidence" value="ECO:0007669"/>
    <property type="project" value="TreeGrafter"/>
</dbReference>
<dbReference type="Gene3D" id="3.40.390.10">
    <property type="entry name" value="Collagenase (Catalytic Domain)"/>
    <property type="match status" value="2"/>
</dbReference>
<evidence type="ECO:0000259" key="2">
    <source>
        <dbReference type="Pfam" id="PF01431"/>
    </source>
</evidence>
<dbReference type="GO" id="GO:0004222">
    <property type="term" value="F:metalloendopeptidase activity"/>
    <property type="evidence" value="ECO:0007669"/>
    <property type="project" value="InterPro"/>
</dbReference>
<dbReference type="GO" id="GO:0005886">
    <property type="term" value="C:plasma membrane"/>
    <property type="evidence" value="ECO:0007669"/>
    <property type="project" value="TreeGrafter"/>
</dbReference>
<evidence type="ECO:0000256" key="1">
    <source>
        <dbReference type="SAM" id="SignalP"/>
    </source>
</evidence>
<dbReference type="InterPro" id="IPR018497">
    <property type="entry name" value="Peptidase_M13_C"/>
</dbReference>
<feature type="signal peptide" evidence="1">
    <location>
        <begin position="1"/>
        <end position="21"/>
    </location>
</feature>
<organism evidence="3 4">
    <name type="scientific">Strongyloides papillosus</name>
    <name type="common">Intestinal threadworm</name>
    <dbReference type="NCBI Taxonomy" id="174720"/>
    <lineage>
        <taxon>Eukaryota</taxon>
        <taxon>Metazoa</taxon>
        <taxon>Ecdysozoa</taxon>
        <taxon>Nematoda</taxon>
        <taxon>Chromadorea</taxon>
        <taxon>Rhabditida</taxon>
        <taxon>Tylenchina</taxon>
        <taxon>Panagrolaimomorpha</taxon>
        <taxon>Strongyloidoidea</taxon>
        <taxon>Strongyloididae</taxon>
        <taxon>Strongyloides</taxon>
    </lineage>
</organism>
<dbReference type="PROSITE" id="PS51885">
    <property type="entry name" value="NEPRILYSIN"/>
    <property type="match status" value="1"/>
</dbReference>
<dbReference type="Pfam" id="PF01431">
    <property type="entry name" value="Peptidase_M13"/>
    <property type="match status" value="1"/>
</dbReference>
<dbReference type="InterPro" id="IPR000718">
    <property type="entry name" value="Peptidase_M13"/>
</dbReference>
<keyword evidence="1" id="KW-0732">Signal</keyword>
<dbReference type="PANTHER" id="PTHR11733:SF133">
    <property type="entry name" value="PHOSPHATE-REGULATING NEUTRAL ENDOPEPTIDASE PHEX"/>
    <property type="match status" value="1"/>
</dbReference>
<name>A0A0N5BD07_STREA</name>
<proteinExistence type="predicted"/>
<feature type="chain" id="PRO_5005894312" evidence="1">
    <location>
        <begin position="22"/>
        <end position="470"/>
    </location>
</feature>
<dbReference type="SUPFAM" id="SSF55486">
    <property type="entry name" value="Metalloproteases ('zincins'), catalytic domain"/>
    <property type="match status" value="2"/>
</dbReference>
<keyword evidence="3" id="KW-1185">Reference proteome</keyword>
<feature type="domain" description="Peptidase M13 C-terminal" evidence="2">
    <location>
        <begin position="269"/>
        <end position="469"/>
    </location>
</feature>
<evidence type="ECO:0000313" key="4">
    <source>
        <dbReference type="WBParaSite" id="SPAL_0000390000.1"/>
    </source>
</evidence>
<dbReference type="InterPro" id="IPR024079">
    <property type="entry name" value="MetalloPept_cat_dom_sf"/>
</dbReference>
<protein>
    <submittedName>
        <fullName evidence="4">Peptidase_M13 domain-containing protein</fullName>
    </submittedName>
</protein>
<evidence type="ECO:0000313" key="3">
    <source>
        <dbReference type="Proteomes" id="UP000046392"/>
    </source>
</evidence>